<evidence type="ECO:0000313" key="3">
    <source>
        <dbReference type="Proteomes" id="UP000275199"/>
    </source>
</evidence>
<proteinExistence type="predicted"/>
<evidence type="ECO:0008006" key="4">
    <source>
        <dbReference type="Google" id="ProtNLM"/>
    </source>
</evidence>
<dbReference type="EMBL" id="RKKU01000031">
    <property type="protein sequence ID" value="ROZ81337.1"/>
    <property type="molecule type" value="Genomic_DNA"/>
</dbReference>
<gene>
    <name evidence="2" type="ORF">EF096_17715</name>
</gene>
<feature type="signal peptide" evidence="1">
    <location>
        <begin position="1"/>
        <end position="22"/>
    </location>
</feature>
<sequence length="131" mass="13838">MHRIGITLLLSGLLLLPNLASAQNAPEVSQSVEEIVGDARLAPNLRIKRSVTLLQARAQVERQRDNSAGADRLEQSVNYLLQAPAIAEAAELAAQAAEAADAGDSETALVFAESAAQLDGAKELPEDRVLD</sequence>
<name>A0ABX9XDR1_9PSED</name>
<organism evidence="2 3">
    <name type="scientific">Pseudomonas neustonica</name>
    <dbReference type="NCBI Taxonomy" id="2487346"/>
    <lineage>
        <taxon>Bacteria</taxon>
        <taxon>Pseudomonadati</taxon>
        <taxon>Pseudomonadota</taxon>
        <taxon>Gammaproteobacteria</taxon>
        <taxon>Pseudomonadales</taxon>
        <taxon>Pseudomonadaceae</taxon>
        <taxon>Pseudomonas</taxon>
    </lineage>
</organism>
<dbReference type="Proteomes" id="UP000275199">
    <property type="component" value="Unassembled WGS sequence"/>
</dbReference>
<reference evidence="2 3" key="1">
    <citation type="submission" date="2018-11" db="EMBL/GenBank/DDBJ databases">
        <authorList>
            <person name="Jang G.I."/>
            <person name="Hwang C.Y."/>
        </authorList>
    </citation>
    <scope>NUCLEOTIDE SEQUENCE [LARGE SCALE GENOMIC DNA]</scope>
    <source>
        <strain evidence="2 3">SSM26</strain>
    </source>
</reference>
<protein>
    <recommendedName>
        <fullName evidence="4">DUF4398 domain-containing protein</fullName>
    </recommendedName>
</protein>
<dbReference type="RefSeq" id="WP_123891101.1">
    <property type="nucleotide sequence ID" value="NZ_RKKU01000031.1"/>
</dbReference>
<accession>A0ABX9XDR1</accession>
<feature type="chain" id="PRO_5045581352" description="DUF4398 domain-containing protein" evidence="1">
    <location>
        <begin position="23"/>
        <end position="131"/>
    </location>
</feature>
<keyword evidence="3" id="KW-1185">Reference proteome</keyword>
<evidence type="ECO:0000256" key="1">
    <source>
        <dbReference type="SAM" id="SignalP"/>
    </source>
</evidence>
<evidence type="ECO:0000313" key="2">
    <source>
        <dbReference type="EMBL" id="ROZ81337.1"/>
    </source>
</evidence>
<comment type="caution">
    <text evidence="2">The sequence shown here is derived from an EMBL/GenBank/DDBJ whole genome shotgun (WGS) entry which is preliminary data.</text>
</comment>
<keyword evidence="1" id="KW-0732">Signal</keyword>